<dbReference type="EMBL" id="BQNB010015083">
    <property type="protein sequence ID" value="GJT35823.1"/>
    <property type="molecule type" value="Genomic_DNA"/>
</dbReference>
<protein>
    <recommendedName>
        <fullName evidence="3">RNA-directed DNA polymerase, eukaryota, reverse transcriptase zinc-binding domain protein</fullName>
    </recommendedName>
</protein>
<evidence type="ECO:0008006" key="3">
    <source>
        <dbReference type="Google" id="ProtNLM"/>
    </source>
</evidence>
<dbReference type="Proteomes" id="UP001151760">
    <property type="component" value="Unassembled WGS sequence"/>
</dbReference>
<evidence type="ECO:0000313" key="2">
    <source>
        <dbReference type="Proteomes" id="UP001151760"/>
    </source>
</evidence>
<evidence type="ECO:0000313" key="1">
    <source>
        <dbReference type="EMBL" id="GJT35823.1"/>
    </source>
</evidence>
<proteinExistence type="predicted"/>
<comment type="caution">
    <text evidence="1">The sequence shown here is derived from an EMBL/GenBank/DDBJ whole genome shotgun (WGS) entry which is preliminary data.</text>
</comment>
<sequence>MRAREGGRGVWLDIMRVGRDIDNLGIYFSSSFVRKVGDEAHISFWRDRWIDGGRLMDMFRRLFHLDRHKDEVVADKGNWVEGMDSWKWLLANNGIFSIKALTKLIEEICINVGNNIGETM</sequence>
<dbReference type="PANTHER" id="PTHR36617">
    <property type="entry name" value="PROTEIN, PUTATIVE-RELATED"/>
    <property type="match status" value="1"/>
</dbReference>
<accession>A0ABQ5DB82</accession>
<name>A0ABQ5DB82_9ASTR</name>
<reference evidence="1" key="1">
    <citation type="journal article" date="2022" name="Int. J. Mol. Sci.">
        <title>Draft Genome of Tanacetum Coccineum: Genomic Comparison of Closely Related Tanacetum-Family Plants.</title>
        <authorList>
            <person name="Yamashiro T."/>
            <person name="Shiraishi A."/>
            <person name="Nakayama K."/>
            <person name="Satake H."/>
        </authorList>
    </citation>
    <scope>NUCLEOTIDE SEQUENCE</scope>
</reference>
<dbReference type="PANTHER" id="PTHR36617:SF16">
    <property type="entry name" value="OS04G0516500 PROTEIN"/>
    <property type="match status" value="1"/>
</dbReference>
<organism evidence="1 2">
    <name type="scientific">Tanacetum coccineum</name>
    <dbReference type="NCBI Taxonomy" id="301880"/>
    <lineage>
        <taxon>Eukaryota</taxon>
        <taxon>Viridiplantae</taxon>
        <taxon>Streptophyta</taxon>
        <taxon>Embryophyta</taxon>
        <taxon>Tracheophyta</taxon>
        <taxon>Spermatophyta</taxon>
        <taxon>Magnoliopsida</taxon>
        <taxon>eudicotyledons</taxon>
        <taxon>Gunneridae</taxon>
        <taxon>Pentapetalae</taxon>
        <taxon>asterids</taxon>
        <taxon>campanulids</taxon>
        <taxon>Asterales</taxon>
        <taxon>Asteraceae</taxon>
        <taxon>Asteroideae</taxon>
        <taxon>Anthemideae</taxon>
        <taxon>Anthemidinae</taxon>
        <taxon>Tanacetum</taxon>
    </lineage>
</organism>
<gene>
    <name evidence="1" type="ORF">Tco_0926242</name>
</gene>
<reference evidence="1" key="2">
    <citation type="submission" date="2022-01" db="EMBL/GenBank/DDBJ databases">
        <authorList>
            <person name="Yamashiro T."/>
            <person name="Shiraishi A."/>
            <person name="Satake H."/>
            <person name="Nakayama K."/>
        </authorList>
    </citation>
    <scope>NUCLEOTIDE SEQUENCE</scope>
</reference>
<keyword evidence="2" id="KW-1185">Reference proteome</keyword>